<evidence type="ECO:0000313" key="2">
    <source>
        <dbReference type="Proteomes" id="UP000592294"/>
    </source>
</evidence>
<dbReference type="AlphaFoldDB" id="A0A850RFW5"/>
<proteinExistence type="predicted"/>
<name>A0A850RFW5_9GAMM</name>
<evidence type="ECO:0000313" key="1">
    <source>
        <dbReference type="EMBL" id="NVZ10287.1"/>
    </source>
</evidence>
<dbReference type="RefSeq" id="WP_176977031.1">
    <property type="nucleotide sequence ID" value="NZ_JABZEO010000009.1"/>
</dbReference>
<reference evidence="1 2" key="1">
    <citation type="submission" date="2020-06" db="EMBL/GenBank/DDBJ databases">
        <title>Whole-genome sequence of Allochromatium humboldtianum DSM 21881, type strain.</title>
        <authorList>
            <person name="Kyndt J.A."/>
            <person name="Meyer T.E."/>
        </authorList>
    </citation>
    <scope>NUCLEOTIDE SEQUENCE [LARGE SCALE GENOMIC DNA]</scope>
    <source>
        <strain evidence="1 2">DSM 21881</strain>
    </source>
</reference>
<dbReference type="EMBL" id="JABZEO010000009">
    <property type="protein sequence ID" value="NVZ10287.1"/>
    <property type="molecule type" value="Genomic_DNA"/>
</dbReference>
<accession>A0A850RFW5</accession>
<keyword evidence="2" id="KW-1185">Reference proteome</keyword>
<comment type="caution">
    <text evidence="1">The sequence shown here is derived from an EMBL/GenBank/DDBJ whole genome shotgun (WGS) entry which is preliminary data.</text>
</comment>
<dbReference type="Proteomes" id="UP000592294">
    <property type="component" value="Unassembled WGS sequence"/>
</dbReference>
<organism evidence="1 2">
    <name type="scientific">Allochromatium humboldtianum</name>
    <dbReference type="NCBI Taxonomy" id="504901"/>
    <lineage>
        <taxon>Bacteria</taxon>
        <taxon>Pseudomonadati</taxon>
        <taxon>Pseudomonadota</taxon>
        <taxon>Gammaproteobacteria</taxon>
        <taxon>Chromatiales</taxon>
        <taxon>Chromatiaceae</taxon>
        <taxon>Allochromatium</taxon>
    </lineage>
</organism>
<protein>
    <submittedName>
        <fullName evidence="1">Uncharacterized protein</fullName>
    </submittedName>
</protein>
<sequence length="164" mass="18636">MNQRRWPTQLAAYPYAQPLLIGWQIADRERDVYWNDYEPALEAYLSAQDDSLTDEERQSLLLTSRDGFQALAAKGDRHIGTSLALIRIHSELGELEAVVYAIEQLLDIMPWMAERLPDELEIHINRPFLAPLADFDHTQVFEGDLGNWIQSGIMAALEAADRAA</sequence>
<gene>
    <name evidence="1" type="ORF">HW932_13545</name>
</gene>